<name>A0AAV8YFP7_9CUCU</name>
<reference evidence="5" key="1">
    <citation type="journal article" date="2023" name="Insect Mol. Biol.">
        <title>Genome sequencing provides insights into the evolution of gene families encoding plant cell wall-degrading enzymes in longhorned beetles.</title>
        <authorList>
            <person name="Shin N.R."/>
            <person name="Okamura Y."/>
            <person name="Kirsch R."/>
            <person name="Pauchet Y."/>
        </authorList>
    </citation>
    <scope>NUCLEOTIDE SEQUENCE</scope>
    <source>
        <strain evidence="5">RBIC_L_NR</strain>
    </source>
</reference>
<dbReference type="InterPro" id="IPR008984">
    <property type="entry name" value="SMAD_FHA_dom_sf"/>
</dbReference>
<dbReference type="InterPro" id="IPR011009">
    <property type="entry name" value="Kinase-like_dom_sf"/>
</dbReference>
<dbReference type="FunFam" id="1.10.510.10:FF:000571">
    <property type="entry name" value="Maternal embryonic leucine zipper kinase"/>
    <property type="match status" value="1"/>
</dbReference>
<dbReference type="InterPro" id="IPR008271">
    <property type="entry name" value="Ser/Thr_kinase_AS"/>
</dbReference>
<dbReference type="GO" id="GO:0005524">
    <property type="term" value="F:ATP binding"/>
    <property type="evidence" value="ECO:0007669"/>
    <property type="project" value="UniProtKB-KW"/>
</dbReference>
<dbReference type="Pfam" id="PF00069">
    <property type="entry name" value="Pkinase"/>
    <property type="match status" value="1"/>
</dbReference>
<dbReference type="SMART" id="SM00240">
    <property type="entry name" value="FHA"/>
    <property type="match status" value="2"/>
</dbReference>
<dbReference type="SUPFAM" id="SSF56112">
    <property type="entry name" value="Protein kinase-like (PK-like)"/>
    <property type="match status" value="1"/>
</dbReference>
<dbReference type="GO" id="GO:0004672">
    <property type="term" value="F:protein kinase activity"/>
    <property type="evidence" value="ECO:0007669"/>
    <property type="project" value="InterPro"/>
</dbReference>
<feature type="domain" description="FHA" evidence="3">
    <location>
        <begin position="41"/>
        <end position="99"/>
    </location>
</feature>
<organism evidence="5 6">
    <name type="scientific">Rhamnusium bicolor</name>
    <dbReference type="NCBI Taxonomy" id="1586634"/>
    <lineage>
        <taxon>Eukaryota</taxon>
        <taxon>Metazoa</taxon>
        <taxon>Ecdysozoa</taxon>
        <taxon>Arthropoda</taxon>
        <taxon>Hexapoda</taxon>
        <taxon>Insecta</taxon>
        <taxon>Pterygota</taxon>
        <taxon>Neoptera</taxon>
        <taxon>Endopterygota</taxon>
        <taxon>Coleoptera</taxon>
        <taxon>Polyphaga</taxon>
        <taxon>Cucujiformia</taxon>
        <taxon>Chrysomeloidea</taxon>
        <taxon>Cerambycidae</taxon>
        <taxon>Lepturinae</taxon>
        <taxon>Rhagiini</taxon>
        <taxon>Rhamnusium</taxon>
    </lineage>
</organism>
<evidence type="ECO:0000256" key="1">
    <source>
        <dbReference type="ARBA" id="ARBA00022741"/>
    </source>
</evidence>
<evidence type="ECO:0000256" key="2">
    <source>
        <dbReference type="ARBA" id="ARBA00022840"/>
    </source>
</evidence>
<dbReference type="PROSITE" id="PS00108">
    <property type="entry name" value="PROTEIN_KINASE_ST"/>
    <property type="match status" value="1"/>
</dbReference>
<dbReference type="Gene3D" id="2.60.200.20">
    <property type="match status" value="2"/>
</dbReference>
<accession>A0AAV8YFP7</accession>
<proteinExistence type="predicted"/>
<dbReference type="EMBL" id="JANEYF010002236">
    <property type="protein sequence ID" value="KAJ8949326.1"/>
    <property type="molecule type" value="Genomic_DNA"/>
</dbReference>
<dbReference type="PANTHER" id="PTHR24347">
    <property type="entry name" value="SERINE/THREONINE-PROTEIN KINASE"/>
    <property type="match status" value="1"/>
</dbReference>
<feature type="domain" description="FHA" evidence="3">
    <location>
        <begin position="175"/>
        <end position="233"/>
    </location>
</feature>
<dbReference type="InterPro" id="IPR000253">
    <property type="entry name" value="FHA_dom"/>
</dbReference>
<evidence type="ECO:0000259" key="3">
    <source>
        <dbReference type="PROSITE" id="PS50006"/>
    </source>
</evidence>
<dbReference type="Gene3D" id="1.10.510.10">
    <property type="entry name" value="Transferase(Phosphotransferase) domain 1"/>
    <property type="match status" value="1"/>
</dbReference>
<keyword evidence="6" id="KW-1185">Reference proteome</keyword>
<keyword evidence="2" id="KW-0067">ATP-binding</keyword>
<dbReference type="PROSITE" id="PS50006">
    <property type="entry name" value="FHA_DOMAIN"/>
    <property type="match status" value="2"/>
</dbReference>
<dbReference type="SUPFAM" id="SSF49879">
    <property type="entry name" value="SMAD/FHA domain"/>
    <property type="match status" value="2"/>
</dbReference>
<dbReference type="PROSITE" id="PS50011">
    <property type="entry name" value="PROTEIN_KINASE_DOM"/>
    <property type="match status" value="1"/>
</dbReference>
<protein>
    <submittedName>
        <fullName evidence="5">Uncharacterized protein</fullName>
    </submittedName>
</protein>
<evidence type="ECO:0000313" key="6">
    <source>
        <dbReference type="Proteomes" id="UP001162156"/>
    </source>
</evidence>
<dbReference type="InterPro" id="IPR000719">
    <property type="entry name" value="Prot_kinase_dom"/>
</dbReference>
<dbReference type="AlphaFoldDB" id="A0AAV8YFP7"/>
<evidence type="ECO:0000259" key="4">
    <source>
        <dbReference type="PROSITE" id="PS50011"/>
    </source>
</evidence>
<dbReference type="SMART" id="SM00220">
    <property type="entry name" value="S_TKc"/>
    <property type="match status" value="1"/>
</dbReference>
<evidence type="ECO:0000313" key="5">
    <source>
        <dbReference type="EMBL" id="KAJ8949326.1"/>
    </source>
</evidence>
<feature type="domain" description="Protein kinase" evidence="4">
    <location>
        <begin position="278"/>
        <end position="543"/>
    </location>
</feature>
<gene>
    <name evidence="5" type="ORF">NQ314_008246</name>
</gene>
<dbReference type="Proteomes" id="UP001162156">
    <property type="component" value="Unassembled WGS sequence"/>
</dbReference>
<keyword evidence="1" id="KW-0547">Nucleotide-binding</keyword>
<sequence length="586" mass="66298">MAENLPDTLTPSSQEVIRQPWGRLVSCLSTLESVVIDKSSFKIGRGANCDVIIDKNKIPQNGYTNISKEHCLITKEPPDTNIYLKDLSKNGTYLNSTNIRKDKVILKDNDKIAMGQKNLDVYVFQSFPMDVPDTLTPSMSNSPAVAIRAPLLPTWGRLISCMLHLDSFDLSGPTFKVGRSSLCDAVIDRMGIGSINKNKFSKEHFLIVKNADNNITYITDLSRSGTYLNGRLIGRNNRNILQNDDTIGISPKKTRVYVYKSMYSLDANYLPPELRRKYEPSIVLGKGACGEVRLVYEKCTCKMYAVKKILKARSTASQMHKLNHPSKIHTEINILQSLSHPFVIHMEEIVETQDEVFFVLEYMKGGELNNRILSAVPLTESNIKCLFYQIVLAVQFLHTNGITHRDLKPENVLLFSDDVETLVKVSDFGLSKVTDGEDLMTTVCGTLQYIAPEILDARIPEYDKQVDVWSLGVILFYMLSKNLPFKSPDRGILCKLIISGSYNMDELSWSGISHLARDLIKRMLTVDPQQRITISAILNHPWLAKDIPMQYRVQAMLQDTLAPSERNEMDTYNMEPPYKTNQIVRV</sequence>
<comment type="caution">
    <text evidence="5">The sequence shown here is derived from an EMBL/GenBank/DDBJ whole genome shotgun (WGS) entry which is preliminary data.</text>
</comment>
<dbReference type="Pfam" id="PF00498">
    <property type="entry name" value="FHA"/>
    <property type="match status" value="2"/>
</dbReference>